<evidence type="ECO:0000313" key="3">
    <source>
        <dbReference type="Proteomes" id="UP000019140"/>
    </source>
</evidence>
<accession>W4LU88</accession>
<dbReference type="PANTHER" id="PTHR43844">
    <property type="entry name" value="METHIONINE SYNTHASE"/>
    <property type="match status" value="1"/>
</dbReference>
<dbReference type="EMBL" id="AZHX01001639">
    <property type="protein sequence ID" value="ETX01271.1"/>
    <property type="molecule type" value="Genomic_DNA"/>
</dbReference>
<name>W4LU88_9BACT</name>
<dbReference type="Pfam" id="PF01717">
    <property type="entry name" value="Meth_synt_2"/>
    <property type="match status" value="2"/>
</dbReference>
<gene>
    <name evidence="2" type="ORF">ETSY2_37550</name>
</gene>
<dbReference type="Proteomes" id="UP000019140">
    <property type="component" value="Unassembled WGS sequence"/>
</dbReference>
<sequence>MRILTTHTGSLPRPEDVVIMLNAREAGELANRSTLEARVREAVADCMSQQQQVGIDVMSDGEMGKIAFWTYVKDRLTGFEGDESPPFEWADLRDYPATSEPLVPISPPPIRRRPSCNGPITYQGQRAVEHDIANLREALRSVNPEDVFLPAASPGVIAMFMQNRYYPNETAYLYALADAMKQELNAIHQAGFLLQLDCPDLAAARHLYFADAPLETFRAHVSRRIEVLNHAVADIPPDRMRLHLCWGNYEGPHHRDVPFRDIIDLVLQARVGALSFEAANPRHAHEWQVFEDVSVPEDMILIPGVVDSTTNFIEHPELIAQRIVQYAKLVGRERVIAGTDCGFATNVNIRQVNPAIALGETAGHG</sequence>
<organism evidence="2 3">
    <name type="scientific">Candidatus Entotheonella gemina</name>
    <dbReference type="NCBI Taxonomy" id="1429439"/>
    <lineage>
        <taxon>Bacteria</taxon>
        <taxon>Pseudomonadati</taxon>
        <taxon>Nitrospinota/Tectimicrobiota group</taxon>
        <taxon>Candidatus Tectimicrobiota</taxon>
        <taxon>Candidatus Entotheonellia</taxon>
        <taxon>Candidatus Entotheonellales</taxon>
        <taxon>Candidatus Entotheonellaceae</taxon>
        <taxon>Candidatus Entotheonella</taxon>
    </lineage>
</organism>
<dbReference type="PANTHER" id="PTHR43844:SF2">
    <property type="entry name" value="SYNTHASE, VITAMIN-B12 INDEPENDENT, PUTATIVE (AFU_ORTHOLOGUE AFUA_3G12060)-RELATED"/>
    <property type="match status" value="1"/>
</dbReference>
<feature type="domain" description="Cobalamin-independent methionine synthase MetE C-terminal/archaeal" evidence="1">
    <location>
        <begin position="4"/>
        <end position="79"/>
    </location>
</feature>
<evidence type="ECO:0000259" key="1">
    <source>
        <dbReference type="Pfam" id="PF01717"/>
    </source>
</evidence>
<dbReference type="InterPro" id="IPR038071">
    <property type="entry name" value="UROD/MetE-like_sf"/>
</dbReference>
<dbReference type="GO" id="GO:0003871">
    <property type="term" value="F:5-methyltetrahydropteroyltriglutamate-homocysteine S-methyltransferase activity"/>
    <property type="evidence" value="ECO:0007669"/>
    <property type="project" value="InterPro"/>
</dbReference>
<keyword evidence="3" id="KW-1185">Reference proteome</keyword>
<reference evidence="2 3" key="1">
    <citation type="journal article" date="2014" name="Nature">
        <title>An environmental bacterial taxon with a large and distinct metabolic repertoire.</title>
        <authorList>
            <person name="Wilson M.C."/>
            <person name="Mori T."/>
            <person name="Ruckert C."/>
            <person name="Uria A.R."/>
            <person name="Helf M.J."/>
            <person name="Takada K."/>
            <person name="Gernert C."/>
            <person name="Steffens U.A."/>
            <person name="Heycke N."/>
            <person name="Schmitt S."/>
            <person name="Rinke C."/>
            <person name="Helfrich E.J."/>
            <person name="Brachmann A.O."/>
            <person name="Gurgui C."/>
            <person name="Wakimoto T."/>
            <person name="Kracht M."/>
            <person name="Crusemann M."/>
            <person name="Hentschel U."/>
            <person name="Abe I."/>
            <person name="Matsunaga S."/>
            <person name="Kalinowski J."/>
            <person name="Takeyama H."/>
            <person name="Piel J."/>
        </authorList>
    </citation>
    <scope>NUCLEOTIDE SEQUENCE [LARGE SCALE GENOMIC DNA]</scope>
    <source>
        <strain evidence="3">TSY2</strain>
    </source>
</reference>
<comment type="caution">
    <text evidence="2">The sequence shown here is derived from an EMBL/GenBank/DDBJ whole genome shotgun (WGS) entry which is preliminary data.</text>
</comment>
<dbReference type="Gene3D" id="3.20.20.210">
    <property type="match status" value="1"/>
</dbReference>
<dbReference type="InterPro" id="IPR002629">
    <property type="entry name" value="Met_Synth_C/arc"/>
</dbReference>
<proteinExistence type="predicted"/>
<dbReference type="PATRIC" id="fig|1429439.4.peg.6337"/>
<feature type="domain" description="Cobalamin-independent methionine synthase MetE C-terminal/archaeal" evidence="1">
    <location>
        <begin position="171"/>
        <end position="346"/>
    </location>
</feature>
<dbReference type="HOGENOM" id="CLU_046993_0_0_7"/>
<dbReference type="GO" id="GO:0009086">
    <property type="term" value="P:methionine biosynthetic process"/>
    <property type="evidence" value="ECO:0007669"/>
    <property type="project" value="InterPro"/>
</dbReference>
<dbReference type="GO" id="GO:0008270">
    <property type="term" value="F:zinc ion binding"/>
    <property type="evidence" value="ECO:0007669"/>
    <property type="project" value="InterPro"/>
</dbReference>
<dbReference type="SUPFAM" id="SSF51726">
    <property type="entry name" value="UROD/MetE-like"/>
    <property type="match status" value="1"/>
</dbReference>
<evidence type="ECO:0000313" key="2">
    <source>
        <dbReference type="EMBL" id="ETX01271.1"/>
    </source>
</evidence>
<dbReference type="AlphaFoldDB" id="W4LU88"/>
<dbReference type="CDD" id="cd03311">
    <property type="entry name" value="CIMS_C_terminal_like"/>
    <property type="match status" value="1"/>
</dbReference>
<protein>
    <recommendedName>
        <fullName evidence="1">Cobalamin-independent methionine synthase MetE C-terminal/archaeal domain-containing protein</fullName>
    </recommendedName>
</protein>